<accession>A0A6C0CYK2</accession>
<dbReference type="Pfam" id="PF00383">
    <property type="entry name" value="dCMP_cyt_deam_1"/>
    <property type="match status" value="1"/>
</dbReference>
<reference evidence="2" key="1">
    <citation type="journal article" date="2020" name="Nature">
        <title>Giant virus diversity and host interactions through global metagenomics.</title>
        <authorList>
            <person name="Schulz F."/>
            <person name="Roux S."/>
            <person name="Paez-Espino D."/>
            <person name="Jungbluth S."/>
            <person name="Walsh D.A."/>
            <person name="Denef V.J."/>
            <person name="McMahon K.D."/>
            <person name="Konstantinidis K.T."/>
            <person name="Eloe-Fadrosh E.A."/>
            <person name="Kyrpides N.C."/>
            <person name="Woyke T."/>
        </authorList>
    </citation>
    <scope>NUCLEOTIDE SEQUENCE</scope>
    <source>
        <strain evidence="2">GVMAG-M-3300023109-53</strain>
    </source>
</reference>
<feature type="domain" description="CMP/dCMP-type deaminase" evidence="1">
    <location>
        <begin position="11"/>
        <end position="82"/>
    </location>
</feature>
<protein>
    <recommendedName>
        <fullName evidence="1">CMP/dCMP-type deaminase domain-containing protein</fullName>
    </recommendedName>
</protein>
<evidence type="ECO:0000259" key="1">
    <source>
        <dbReference type="Pfam" id="PF00383"/>
    </source>
</evidence>
<organism evidence="2">
    <name type="scientific">viral metagenome</name>
    <dbReference type="NCBI Taxonomy" id="1070528"/>
    <lineage>
        <taxon>unclassified sequences</taxon>
        <taxon>metagenomes</taxon>
        <taxon>organismal metagenomes</taxon>
    </lineage>
</organism>
<name>A0A6C0CYK2_9ZZZZ</name>
<dbReference type="InterPro" id="IPR002125">
    <property type="entry name" value="CMP_dCMP_dom"/>
</dbReference>
<dbReference type="Gene3D" id="3.40.140.10">
    <property type="entry name" value="Cytidine Deaminase, domain 2"/>
    <property type="match status" value="1"/>
</dbReference>
<proteinExistence type="predicted"/>
<dbReference type="EMBL" id="MN739502">
    <property type="protein sequence ID" value="QHT08864.1"/>
    <property type="molecule type" value="Genomic_DNA"/>
</dbReference>
<dbReference type="AlphaFoldDB" id="A0A6C0CYK2"/>
<evidence type="ECO:0000313" key="2">
    <source>
        <dbReference type="EMBL" id="QHT08864.1"/>
    </source>
</evidence>
<dbReference type="SUPFAM" id="SSF53927">
    <property type="entry name" value="Cytidine deaminase-like"/>
    <property type="match status" value="1"/>
</dbReference>
<dbReference type="InterPro" id="IPR016193">
    <property type="entry name" value="Cytidine_deaminase-like"/>
</dbReference>
<dbReference type="GO" id="GO:0003824">
    <property type="term" value="F:catalytic activity"/>
    <property type="evidence" value="ECO:0007669"/>
    <property type="project" value="InterPro"/>
</dbReference>
<sequence length="115" mass="13439">MSLSSSISLNNRDERFARFALEEANKSNMRHHQHGCIAVLGGQIIARGYNSDRTQSSDGFLKNTCSCHAEIDVMRKLEKRLSKKSSSFLTQRRRSCFLWKDNPVCRKKKRERYWV</sequence>